<dbReference type="Gene3D" id="3.40.50.300">
    <property type="entry name" value="P-loop containing nucleotide triphosphate hydrolases"/>
    <property type="match status" value="2"/>
</dbReference>
<feature type="compositionally biased region" description="Basic and acidic residues" evidence="8">
    <location>
        <begin position="59"/>
        <end position="82"/>
    </location>
</feature>
<dbReference type="PROSITE" id="PS51195">
    <property type="entry name" value="Q_MOTIF"/>
    <property type="match status" value="1"/>
</dbReference>
<dbReference type="InterPro" id="IPR000629">
    <property type="entry name" value="RNA-helicase_DEAD-box_CS"/>
</dbReference>
<evidence type="ECO:0000256" key="1">
    <source>
        <dbReference type="ARBA" id="ARBA00022741"/>
    </source>
</evidence>
<feature type="compositionally biased region" description="Acidic residues" evidence="8">
    <location>
        <begin position="435"/>
        <end position="447"/>
    </location>
</feature>
<feature type="region of interest" description="Disordered" evidence="8">
    <location>
        <begin position="832"/>
        <end position="876"/>
    </location>
</feature>
<feature type="compositionally biased region" description="Low complexity" evidence="8">
    <location>
        <begin position="95"/>
        <end position="108"/>
    </location>
</feature>
<dbReference type="PROSITE" id="PS00039">
    <property type="entry name" value="DEAD_ATP_HELICASE"/>
    <property type="match status" value="1"/>
</dbReference>
<keyword evidence="2 7" id="KW-0378">Hydrolase</keyword>
<dbReference type="SMART" id="SM00490">
    <property type="entry name" value="HELICc"/>
    <property type="match status" value="1"/>
</dbReference>
<dbReference type="InterPro" id="IPR014014">
    <property type="entry name" value="RNA_helicase_DEAD_Q_motif"/>
</dbReference>
<keyword evidence="4 7" id="KW-0067">ATP-binding</keyword>
<feature type="compositionally biased region" description="Low complexity" evidence="8">
    <location>
        <begin position="786"/>
        <end position="810"/>
    </location>
</feature>
<feature type="region of interest" description="Disordered" evidence="8">
    <location>
        <begin position="715"/>
        <end position="747"/>
    </location>
</feature>
<dbReference type="CDD" id="cd18787">
    <property type="entry name" value="SF2_C_DEAD"/>
    <property type="match status" value="1"/>
</dbReference>
<feature type="domain" description="DEAD-box RNA helicase Q" evidence="11">
    <location>
        <begin position="241"/>
        <end position="269"/>
    </location>
</feature>
<sequence length="933" mass="97539">MSKDGKKRKRATGGPITGSHGWQRVDVGDELLIGAEEGGFMELEEFTPAPGSILGASDVPKHDVSVAEETKARLDGPKPDKKSQKKKPGLKEASSEVAARAMSRAAAEPKQQGSTAPEASAAEGPVSAAEGPVSDDVAALKVQLAKLQAENAALKGGNAPGKAADPNSARSAKLAAKRTKAKEIRRVKKKAAKARKLRAAARPTDQGEAPEPRKKKVKSGAAKKEPEDVTGASGGPSADVSAWKDLGLGPGVLDAIGQLGFGEPTPIQRECLLPAIRDRRDVIGAAQTGSGKTLAFGLPILQLLLNSQAAEQALILAPTRELAMQVSEHLQRVAKPVGVWVAPIVGGISPPKQARLLGRRPAIVVATPGRLWELMRLGEPHLADLTGLSFLVLDEADRMVQQGHFQELANILEYMESQRAGGNGSPQDVPVLAEEAGEASEGEDEGKGDEGAARQGKAPLLQTFVFSATLTLPQGLRKRLRKGGGASGSATLETLMDRMPFRPKPKIVDLTSERKLADKVSEACLHCSEEERDEVLYYLLAAHPGRTIVFVNAVSTARRVAALLKLLKMPSSALHAGMQQRARLKALERFRADDTAVLVASDVAARGLDIPGVRCVVHYQIPASADVYVHRSGRTARAAQDGLAVALVTPREAPRFAALLRALEKGTPPEFPLDASLLPACRSRVRLAVRLDAQLRSKSKSGAEDAWLRRNAEAAGIQLSDDEDADGDGRAGPRGGDGASGDGSSAEEIQRELQALLAQPLQARFSRKFFTGVPSASLAAGGGGVPSSAAAEEAAEAPSADEAAAEPGDNVDFEAAAAAGSGVAESVKLAQQMEDSRTAAKEKQAAKQRRSNGAVVAKPGAGAKIGTGARSGGTKRELEEAALAAAMERRERKRARGRSLLVAPPAAATAAAFGRATGSRDALAALRSHTSKQ</sequence>
<gene>
    <name evidence="12" type="ORF">WJX75_002831</name>
</gene>
<dbReference type="InterPro" id="IPR027417">
    <property type="entry name" value="P-loop_NTPase"/>
</dbReference>
<feature type="domain" description="Helicase ATP-binding" evidence="9">
    <location>
        <begin position="273"/>
        <end position="471"/>
    </location>
</feature>
<accession>A0ABR2YM69</accession>
<evidence type="ECO:0000256" key="3">
    <source>
        <dbReference type="ARBA" id="ARBA00022806"/>
    </source>
</evidence>
<dbReference type="CDD" id="cd17946">
    <property type="entry name" value="DEADc_DDX24"/>
    <property type="match status" value="1"/>
</dbReference>
<protein>
    <recommendedName>
        <fullName evidence="7">ATP-dependent RNA helicase</fullName>
        <ecNumber evidence="7">3.6.4.13</ecNumber>
    </recommendedName>
</protein>
<comment type="catalytic activity">
    <reaction evidence="7">
        <text>ATP + H2O = ADP + phosphate + H(+)</text>
        <dbReference type="Rhea" id="RHEA:13065"/>
        <dbReference type="ChEBI" id="CHEBI:15377"/>
        <dbReference type="ChEBI" id="CHEBI:15378"/>
        <dbReference type="ChEBI" id="CHEBI:30616"/>
        <dbReference type="ChEBI" id="CHEBI:43474"/>
        <dbReference type="ChEBI" id="CHEBI:456216"/>
        <dbReference type="EC" id="3.6.4.13"/>
    </reaction>
</comment>
<feature type="short sequence motif" description="Q motif" evidence="6">
    <location>
        <begin position="241"/>
        <end position="269"/>
    </location>
</feature>
<keyword evidence="5 7" id="KW-0694">RNA-binding</keyword>
<feature type="region of interest" description="Disordered" evidence="8">
    <location>
        <begin position="152"/>
        <end position="237"/>
    </location>
</feature>
<evidence type="ECO:0000256" key="2">
    <source>
        <dbReference type="ARBA" id="ARBA00022801"/>
    </source>
</evidence>
<feature type="region of interest" description="Disordered" evidence="8">
    <location>
        <begin position="777"/>
        <end position="810"/>
    </location>
</feature>
<keyword evidence="1 7" id="KW-0547">Nucleotide-binding</keyword>
<dbReference type="SUPFAM" id="SSF52540">
    <property type="entry name" value="P-loop containing nucleoside triphosphate hydrolases"/>
    <property type="match status" value="1"/>
</dbReference>
<dbReference type="InterPro" id="IPR014001">
    <property type="entry name" value="Helicase_ATP-bd"/>
</dbReference>
<dbReference type="InterPro" id="IPR001650">
    <property type="entry name" value="Helicase_C-like"/>
</dbReference>
<feature type="compositionally biased region" description="Basic and acidic residues" evidence="8">
    <location>
        <begin position="834"/>
        <end position="845"/>
    </location>
</feature>
<dbReference type="PROSITE" id="PS51192">
    <property type="entry name" value="HELICASE_ATP_BIND_1"/>
    <property type="match status" value="1"/>
</dbReference>
<comment type="similarity">
    <text evidence="7">Belongs to the DEAD box helicase family.</text>
</comment>
<evidence type="ECO:0000256" key="7">
    <source>
        <dbReference type="RuleBase" id="RU365068"/>
    </source>
</evidence>
<keyword evidence="13" id="KW-1185">Reference proteome</keyword>
<feature type="region of interest" description="Disordered" evidence="8">
    <location>
        <begin position="42"/>
        <end position="132"/>
    </location>
</feature>
<evidence type="ECO:0000313" key="12">
    <source>
        <dbReference type="EMBL" id="KAK9908107.1"/>
    </source>
</evidence>
<dbReference type="EC" id="3.6.4.13" evidence="7"/>
<evidence type="ECO:0000259" key="9">
    <source>
        <dbReference type="PROSITE" id="PS51192"/>
    </source>
</evidence>
<feature type="compositionally biased region" description="Low complexity" evidence="8">
    <location>
        <begin position="853"/>
        <end position="862"/>
    </location>
</feature>
<reference evidence="12 13" key="1">
    <citation type="journal article" date="2024" name="Nat. Commun.">
        <title>Phylogenomics reveals the evolutionary origins of lichenization in chlorophyte algae.</title>
        <authorList>
            <person name="Puginier C."/>
            <person name="Libourel C."/>
            <person name="Otte J."/>
            <person name="Skaloud P."/>
            <person name="Haon M."/>
            <person name="Grisel S."/>
            <person name="Petersen M."/>
            <person name="Berrin J.G."/>
            <person name="Delaux P.M."/>
            <person name="Dal Grande F."/>
            <person name="Keller J."/>
        </authorList>
    </citation>
    <scope>NUCLEOTIDE SEQUENCE [LARGE SCALE GENOMIC DNA]</scope>
    <source>
        <strain evidence="12 13">SAG 216-7</strain>
    </source>
</reference>
<dbReference type="Pfam" id="PF00271">
    <property type="entry name" value="Helicase_C"/>
    <property type="match status" value="1"/>
</dbReference>
<feature type="compositionally biased region" description="Basic residues" evidence="8">
    <location>
        <begin position="1"/>
        <end position="11"/>
    </location>
</feature>
<keyword evidence="3 7" id="KW-0347">Helicase</keyword>
<organism evidence="12 13">
    <name type="scientific">Coccomyxa subellipsoidea</name>
    <dbReference type="NCBI Taxonomy" id="248742"/>
    <lineage>
        <taxon>Eukaryota</taxon>
        <taxon>Viridiplantae</taxon>
        <taxon>Chlorophyta</taxon>
        <taxon>core chlorophytes</taxon>
        <taxon>Trebouxiophyceae</taxon>
        <taxon>Trebouxiophyceae incertae sedis</taxon>
        <taxon>Coccomyxaceae</taxon>
        <taxon>Coccomyxa</taxon>
    </lineage>
</organism>
<evidence type="ECO:0000256" key="4">
    <source>
        <dbReference type="ARBA" id="ARBA00022840"/>
    </source>
</evidence>
<feature type="region of interest" description="Disordered" evidence="8">
    <location>
        <begin position="1"/>
        <end position="26"/>
    </location>
</feature>
<dbReference type="Proteomes" id="UP001491310">
    <property type="component" value="Unassembled WGS sequence"/>
</dbReference>
<dbReference type="EMBL" id="JALJOT010000008">
    <property type="protein sequence ID" value="KAK9908107.1"/>
    <property type="molecule type" value="Genomic_DNA"/>
</dbReference>
<evidence type="ECO:0000259" key="10">
    <source>
        <dbReference type="PROSITE" id="PS51194"/>
    </source>
</evidence>
<proteinExistence type="inferred from homology"/>
<feature type="region of interest" description="Disordered" evidence="8">
    <location>
        <begin position="435"/>
        <end position="454"/>
    </location>
</feature>
<evidence type="ECO:0000256" key="6">
    <source>
        <dbReference type="PROSITE-ProRule" id="PRU00552"/>
    </source>
</evidence>
<feature type="compositionally biased region" description="Basic residues" evidence="8">
    <location>
        <begin position="175"/>
        <end position="199"/>
    </location>
</feature>
<comment type="domain">
    <text evidence="7">The Q motif is unique to and characteristic of the DEAD box family of RNA helicases and controls ATP binding and hydrolysis.</text>
</comment>
<evidence type="ECO:0000256" key="8">
    <source>
        <dbReference type="SAM" id="MobiDB-lite"/>
    </source>
</evidence>
<evidence type="ECO:0000256" key="5">
    <source>
        <dbReference type="ARBA" id="ARBA00022884"/>
    </source>
</evidence>
<dbReference type="InterPro" id="IPR011545">
    <property type="entry name" value="DEAD/DEAH_box_helicase_dom"/>
</dbReference>
<name>A0ABR2YM69_9CHLO</name>
<dbReference type="PANTHER" id="PTHR24031">
    <property type="entry name" value="RNA HELICASE"/>
    <property type="match status" value="1"/>
</dbReference>
<feature type="compositionally biased region" description="Gly residues" evidence="8">
    <location>
        <begin position="730"/>
        <end position="741"/>
    </location>
</feature>
<feature type="domain" description="Helicase C-terminal" evidence="10">
    <location>
        <begin position="531"/>
        <end position="679"/>
    </location>
</feature>
<comment type="caution">
    <text evidence="12">The sequence shown here is derived from an EMBL/GenBank/DDBJ whole genome shotgun (WGS) entry which is preliminary data.</text>
</comment>
<dbReference type="Pfam" id="PF00270">
    <property type="entry name" value="DEAD"/>
    <property type="match status" value="1"/>
</dbReference>
<dbReference type="SMART" id="SM00487">
    <property type="entry name" value="DEXDc"/>
    <property type="match status" value="1"/>
</dbReference>
<comment type="function">
    <text evidence="7">RNA helicase.</text>
</comment>
<evidence type="ECO:0000313" key="13">
    <source>
        <dbReference type="Proteomes" id="UP001491310"/>
    </source>
</evidence>
<evidence type="ECO:0000259" key="11">
    <source>
        <dbReference type="PROSITE" id="PS51195"/>
    </source>
</evidence>
<dbReference type="PROSITE" id="PS51194">
    <property type="entry name" value="HELICASE_CTER"/>
    <property type="match status" value="1"/>
</dbReference>